<protein>
    <submittedName>
        <fullName evidence="3">Ldh family oxidoreductase</fullName>
    </submittedName>
</protein>
<comment type="caution">
    <text evidence="3">The sequence shown here is derived from an EMBL/GenBank/DDBJ whole genome shotgun (WGS) entry which is preliminary data.</text>
</comment>
<dbReference type="RefSeq" id="WP_186950027.1">
    <property type="nucleotide sequence ID" value="NZ_JACOPL010000008.1"/>
</dbReference>
<name>A0A923LWR0_9FIRM</name>
<proteinExistence type="inferred from homology"/>
<dbReference type="Pfam" id="PF02615">
    <property type="entry name" value="Ldh_2"/>
    <property type="match status" value="1"/>
</dbReference>
<keyword evidence="2" id="KW-0560">Oxidoreductase</keyword>
<dbReference type="AlphaFoldDB" id="A0A923LWR0"/>
<dbReference type="Proteomes" id="UP000606499">
    <property type="component" value="Unassembled WGS sequence"/>
</dbReference>
<organism evidence="3 4">
    <name type="scientific">Agathobaculum faecis</name>
    <dbReference type="NCBI Taxonomy" id="2763013"/>
    <lineage>
        <taxon>Bacteria</taxon>
        <taxon>Bacillati</taxon>
        <taxon>Bacillota</taxon>
        <taxon>Clostridia</taxon>
        <taxon>Eubacteriales</taxon>
        <taxon>Butyricicoccaceae</taxon>
        <taxon>Agathobaculum</taxon>
    </lineage>
</organism>
<evidence type="ECO:0000313" key="3">
    <source>
        <dbReference type="EMBL" id="MBC5725826.1"/>
    </source>
</evidence>
<dbReference type="PANTHER" id="PTHR11091">
    <property type="entry name" value="OXIDOREDUCTASE-RELATED"/>
    <property type="match status" value="1"/>
</dbReference>
<gene>
    <name evidence="3" type="ORF">H8S45_10210</name>
</gene>
<evidence type="ECO:0000256" key="1">
    <source>
        <dbReference type="ARBA" id="ARBA00006056"/>
    </source>
</evidence>
<comment type="similarity">
    <text evidence="1">Belongs to the LDH2/MDH2 oxidoreductase family.</text>
</comment>
<dbReference type="InterPro" id="IPR043143">
    <property type="entry name" value="Mal/L-sulf/L-lact_DH-like_NADP"/>
</dbReference>
<sequence length="346" mass="37213">MKFPVETIRTFGEAVSVKAGMSPENAKIFIDNMINADLRNVRSHGITKFRGYLSRVEYGVSDIRAEPTIVRTAPAALAVDGNNGMGTTIAWKAMEACIETARENGVAFATIKNASHHGFGGYYVMHAAEQGMIAFEVCNSPKLVAPFGGAKPLLGTNPMSIAIPAGRRPMLVCDMATSVVAKGKIALAIKEGRSIPDTWALDAEGRKTTDPVAANTGVLLPFGGPKGYALALIIDVLCHSLAGANDSQHIPRVFENLEEPSNIGYCMCVIDISKFLPLAEFQQSVDDLFDSIKACPPAEGSTGVLIPGEIEYAAAQKNREDGIELSEPVLKEFRELSEKYQVDYPF</sequence>
<dbReference type="InterPro" id="IPR036111">
    <property type="entry name" value="Mal/L-sulfo/L-lacto_DH-like_sf"/>
</dbReference>
<dbReference type="PANTHER" id="PTHR11091:SF0">
    <property type="entry name" value="MALATE DEHYDROGENASE"/>
    <property type="match status" value="1"/>
</dbReference>
<dbReference type="EMBL" id="JACOPL010000008">
    <property type="protein sequence ID" value="MBC5725826.1"/>
    <property type="molecule type" value="Genomic_DNA"/>
</dbReference>
<dbReference type="Gene3D" id="1.10.1530.10">
    <property type="match status" value="1"/>
</dbReference>
<reference evidence="3" key="1">
    <citation type="submission" date="2020-08" db="EMBL/GenBank/DDBJ databases">
        <title>Genome public.</title>
        <authorList>
            <person name="Liu C."/>
            <person name="Sun Q."/>
        </authorList>
    </citation>
    <scope>NUCLEOTIDE SEQUENCE</scope>
    <source>
        <strain evidence="3">NSJ-28</strain>
    </source>
</reference>
<dbReference type="Gene3D" id="3.30.1370.60">
    <property type="entry name" value="Hypothetical oxidoreductase yiak, domain 2"/>
    <property type="match status" value="1"/>
</dbReference>
<dbReference type="InterPro" id="IPR003767">
    <property type="entry name" value="Malate/L-lactate_DH-like"/>
</dbReference>
<evidence type="ECO:0000313" key="4">
    <source>
        <dbReference type="Proteomes" id="UP000606499"/>
    </source>
</evidence>
<evidence type="ECO:0000256" key="2">
    <source>
        <dbReference type="ARBA" id="ARBA00023002"/>
    </source>
</evidence>
<dbReference type="GO" id="GO:0016491">
    <property type="term" value="F:oxidoreductase activity"/>
    <property type="evidence" value="ECO:0007669"/>
    <property type="project" value="UniProtKB-KW"/>
</dbReference>
<keyword evidence="4" id="KW-1185">Reference proteome</keyword>
<accession>A0A923LWR0</accession>
<dbReference type="SUPFAM" id="SSF89733">
    <property type="entry name" value="L-sulfolactate dehydrogenase-like"/>
    <property type="match status" value="1"/>
</dbReference>
<dbReference type="InterPro" id="IPR043144">
    <property type="entry name" value="Mal/L-sulf/L-lact_DH-like_ah"/>
</dbReference>